<reference evidence="2 3" key="1">
    <citation type="journal article" date="2015" name="Genome Announc.">
        <title>Draft Genome Sequence of Filamentous Marine Cyanobacterium Lyngbya confervoides Strain BDU141951.</title>
        <authorList>
            <person name="Chandrababunaidu M.M."/>
            <person name="Sen D."/>
            <person name="Tripathy S."/>
        </authorList>
    </citation>
    <scope>NUCLEOTIDE SEQUENCE [LARGE SCALE GENOMIC DNA]</scope>
    <source>
        <strain evidence="2 3">BDU141951</strain>
    </source>
</reference>
<dbReference type="RefSeq" id="WP_166283018.1">
    <property type="nucleotide sequence ID" value="NZ_JTHE03000089.1"/>
</dbReference>
<dbReference type="Proteomes" id="UP000031561">
    <property type="component" value="Unassembled WGS sequence"/>
</dbReference>
<dbReference type="PROSITE" id="PS00201">
    <property type="entry name" value="FLAVODOXIN"/>
    <property type="match status" value="1"/>
</dbReference>
<dbReference type="InterPro" id="IPR001226">
    <property type="entry name" value="Flavodoxin_CS"/>
</dbReference>
<dbReference type="EMBL" id="JTHE03000089">
    <property type="protein sequence ID" value="MCM1984231.1"/>
    <property type="molecule type" value="Genomic_DNA"/>
</dbReference>
<dbReference type="SUPFAM" id="SSF52218">
    <property type="entry name" value="Flavoproteins"/>
    <property type="match status" value="1"/>
</dbReference>
<dbReference type="PANTHER" id="PTHR38030:SF2">
    <property type="entry name" value="PROTOPORPHYRINOGEN IX DEHYDROGENASE [QUINONE]"/>
    <property type="match status" value="1"/>
</dbReference>
<sequence>MGTVLILYATREGQTEKIAVRIGDHLTQAGARVRIINAKDKAVTQSLNLEIFDLLVFGASMHAGGLEPELVAFVNRHSAEIELKNRSFFLVLLSAATQDPVLKAEWLKDACTKMRQQLQVSFPKVEMIAGALMYSKYPLPLKWLMKQIAQQAGEGTDLSQDYEYTDWQQVQQYAQALIKA</sequence>
<dbReference type="InterPro" id="IPR008254">
    <property type="entry name" value="Flavodoxin/NO_synth"/>
</dbReference>
<gene>
    <name evidence="2" type="ORF">QQ91_0015505</name>
</gene>
<accession>A0ABD4T637</accession>
<evidence type="ECO:0000313" key="2">
    <source>
        <dbReference type="EMBL" id="MCM1984231.1"/>
    </source>
</evidence>
<comment type="caution">
    <text evidence="2">The sequence shown here is derived from an EMBL/GenBank/DDBJ whole genome shotgun (WGS) entry which is preliminary data.</text>
</comment>
<dbReference type="AlphaFoldDB" id="A0ABD4T637"/>
<dbReference type="InterPro" id="IPR026816">
    <property type="entry name" value="Flavodoxin_dom"/>
</dbReference>
<dbReference type="CDD" id="cd01653">
    <property type="entry name" value="GATase1"/>
    <property type="match status" value="1"/>
</dbReference>
<dbReference type="PANTHER" id="PTHR38030">
    <property type="entry name" value="PROTOPORPHYRINOGEN IX DEHYDROGENASE [MENAQUINONE]"/>
    <property type="match status" value="1"/>
</dbReference>
<protein>
    <submittedName>
        <fullName evidence="2">Flavodoxin domain-containing protein</fullName>
    </submittedName>
</protein>
<feature type="domain" description="Flavodoxin-like" evidence="1">
    <location>
        <begin position="4"/>
        <end position="178"/>
    </location>
</feature>
<dbReference type="InterPro" id="IPR029039">
    <property type="entry name" value="Flavoprotein-like_sf"/>
</dbReference>
<keyword evidence="3" id="KW-1185">Reference proteome</keyword>
<evidence type="ECO:0000313" key="3">
    <source>
        <dbReference type="Proteomes" id="UP000031561"/>
    </source>
</evidence>
<name>A0ABD4T637_9CYAN</name>
<dbReference type="InterPro" id="IPR052200">
    <property type="entry name" value="Protoporphyrinogen_IX_DH"/>
</dbReference>
<organism evidence="2 3">
    <name type="scientific">Lyngbya confervoides BDU141951</name>
    <dbReference type="NCBI Taxonomy" id="1574623"/>
    <lineage>
        <taxon>Bacteria</taxon>
        <taxon>Bacillati</taxon>
        <taxon>Cyanobacteriota</taxon>
        <taxon>Cyanophyceae</taxon>
        <taxon>Oscillatoriophycideae</taxon>
        <taxon>Oscillatoriales</taxon>
        <taxon>Microcoleaceae</taxon>
        <taxon>Lyngbya</taxon>
    </lineage>
</organism>
<dbReference type="PROSITE" id="PS50902">
    <property type="entry name" value="FLAVODOXIN_LIKE"/>
    <property type="match status" value="1"/>
</dbReference>
<dbReference type="Pfam" id="PF12724">
    <property type="entry name" value="Flavodoxin_5"/>
    <property type="match status" value="1"/>
</dbReference>
<evidence type="ECO:0000259" key="1">
    <source>
        <dbReference type="PROSITE" id="PS50902"/>
    </source>
</evidence>
<dbReference type="Gene3D" id="3.40.50.360">
    <property type="match status" value="1"/>
</dbReference>
<proteinExistence type="predicted"/>